<dbReference type="Pfam" id="PF08448">
    <property type="entry name" value="PAS_4"/>
    <property type="match status" value="2"/>
</dbReference>
<dbReference type="InterPro" id="IPR036097">
    <property type="entry name" value="HisK_dim/P_sf"/>
</dbReference>
<keyword evidence="3" id="KW-0808">Transferase</keyword>
<evidence type="ECO:0000256" key="5">
    <source>
        <dbReference type="ARBA" id="ARBA00023012"/>
    </source>
</evidence>
<dbReference type="EC" id="2.7.13.3" evidence="2"/>
<comment type="catalytic activity">
    <reaction evidence="1">
        <text>ATP + protein L-histidine = ADP + protein N-phospho-L-histidine.</text>
        <dbReference type="EC" id="2.7.13.3"/>
    </reaction>
</comment>
<dbReference type="InterPro" id="IPR000700">
    <property type="entry name" value="PAS-assoc_C"/>
</dbReference>
<keyword evidence="5" id="KW-0902">Two-component regulatory system</keyword>
<keyword evidence="9" id="KW-1185">Reference proteome</keyword>
<organism evidence="8 9">
    <name type="scientific">Dentiscutata erythropus</name>
    <dbReference type="NCBI Taxonomy" id="1348616"/>
    <lineage>
        <taxon>Eukaryota</taxon>
        <taxon>Fungi</taxon>
        <taxon>Fungi incertae sedis</taxon>
        <taxon>Mucoromycota</taxon>
        <taxon>Glomeromycotina</taxon>
        <taxon>Glomeromycetes</taxon>
        <taxon>Diversisporales</taxon>
        <taxon>Gigasporaceae</taxon>
        <taxon>Dentiscutata</taxon>
    </lineage>
</organism>
<evidence type="ECO:0000313" key="9">
    <source>
        <dbReference type="Proteomes" id="UP000789405"/>
    </source>
</evidence>
<dbReference type="InterPro" id="IPR003661">
    <property type="entry name" value="HisK_dim/P_dom"/>
</dbReference>
<keyword evidence="6" id="KW-0175">Coiled coil</keyword>
<dbReference type="GO" id="GO:0000155">
    <property type="term" value="F:phosphorelay sensor kinase activity"/>
    <property type="evidence" value="ECO:0007669"/>
    <property type="project" value="InterPro"/>
</dbReference>
<feature type="non-terminal residue" evidence="8">
    <location>
        <position position="295"/>
    </location>
</feature>
<proteinExistence type="predicted"/>
<dbReference type="Gene3D" id="3.30.450.20">
    <property type="entry name" value="PAS domain"/>
    <property type="match status" value="2"/>
</dbReference>
<evidence type="ECO:0000256" key="4">
    <source>
        <dbReference type="ARBA" id="ARBA00022777"/>
    </source>
</evidence>
<dbReference type="PANTHER" id="PTHR43711:SF31">
    <property type="entry name" value="HISTIDINE KINASE"/>
    <property type="match status" value="1"/>
</dbReference>
<dbReference type="EMBL" id="CAJVPY010044866">
    <property type="protein sequence ID" value="CAG8809255.1"/>
    <property type="molecule type" value="Genomic_DNA"/>
</dbReference>
<name>A0A9N9K6A3_9GLOM</name>
<accession>A0A9N9K6A3</accession>
<dbReference type="Pfam" id="PF00512">
    <property type="entry name" value="HisKA"/>
    <property type="match status" value="1"/>
</dbReference>
<dbReference type="SUPFAM" id="SSF55785">
    <property type="entry name" value="PYP-like sensor domain (PAS domain)"/>
    <property type="match status" value="2"/>
</dbReference>
<feature type="non-terminal residue" evidence="8">
    <location>
        <position position="1"/>
    </location>
</feature>
<feature type="domain" description="PAC" evidence="7">
    <location>
        <begin position="170"/>
        <end position="224"/>
    </location>
</feature>
<dbReference type="PANTHER" id="PTHR43711">
    <property type="entry name" value="TWO-COMPONENT HISTIDINE KINASE"/>
    <property type="match status" value="1"/>
</dbReference>
<evidence type="ECO:0000256" key="3">
    <source>
        <dbReference type="ARBA" id="ARBA00022679"/>
    </source>
</evidence>
<gene>
    <name evidence="8" type="ORF">DERYTH_LOCUS25060</name>
</gene>
<evidence type="ECO:0000256" key="6">
    <source>
        <dbReference type="SAM" id="Coils"/>
    </source>
</evidence>
<feature type="coiled-coil region" evidence="6">
    <location>
        <begin position="212"/>
        <end position="242"/>
    </location>
</feature>
<evidence type="ECO:0000313" key="8">
    <source>
        <dbReference type="EMBL" id="CAG8809255.1"/>
    </source>
</evidence>
<reference evidence="8" key="1">
    <citation type="submission" date="2021-06" db="EMBL/GenBank/DDBJ databases">
        <authorList>
            <person name="Kallberg Y."/>
            <person name="Tangrot J."/>
            <person name="Rosling A."/>
        </authorList>
    </citation>
    <scope>NUCLEOTIDE SEQUENCE</scope>
    <source>
        <strain evidence="8">MA453B</strain>
    </source>
</reference>
<dbReference type="CDD" id="cd00082">
    <property type="entry name" value="HisKA"/>
    <property type="match status" value="1"/>
</dbReference>
<dbReference type="InterPro" id="IPR050736">
    <property type="entry name" value="Sensor_HK_Regulatory"/>
</dbReference>
<dbReference type="InterPro" id="IPR035965">
    <property type="entry name" value="PAS-like_dom_sf"/>
</dbReference>
<dbReference type="InterPro" id="IPR013656">
    <property type="entry name" value="PAS_4"/>
</dbReference>
<dbReference type="SMART" id="SM00388">
    <property type="entry name" value="HisKA"/>
    <property type="match status" value="1"/>
</dbReference>
<evidence type="ECO:0000259" key="7">
    <source>
        <dbReference type="PROSITE" id="PS50113"/>
    </source>
</evidence>
<dbReference type="SUPFAM" id="SSF47384">
    <property type="entry name" value="Homodimeric domain of signal transducing histidine kinase"/>
    <property type="match status" value="1"/>
</dbReference>
<dbReference type="PROSITE" id="PS50113">
    <property type="entry name" value="PAC"/>
    <property type="match status" value="2"/>
</dbReference>
<dbReference type="Gene3D" id="1.10.287.130">
    <property type="match status" value="1"/>
</dbReference>
<feature type="domain" description="PAC" evidence="7">
    <location>
        <begin position="42"/>
        <end position="95"/>
    </location>
</feature>
<protein>
    <recommendedName>
        <fullName evidence="2">histidine kinase</fullName>
        <ecNumber evidence="2">2.7.13.3</ecNumber>
    </recommendedName>
</protein>
<evidence type="ECO:0000256" key="1">
    <source>
        <dbReference type="ARBA" id="ARBA00000085"/>
    </source>
</evidence>
<dbReference type="Proteomes" id="UP000789405">
    <property type="component" value="Unassembled WGS sequence"/>
</dbReference>
<dbReference type="AlphaFoldDB" id="A0A9N9K6A3"/>
<sequence length="295" mass="32915">KNSTSWLCARNHRKTAKNLLPTTIAEQIIQADEEIMASGLERTCEETALNDHGNKVIYLSHKLPLRDEKTGEVVGLLGTSLDITLQKRKQIEEKEGIYDYLMDIIAKAPGHFYWKNREGVFLGCNDAQAVSAGFRSGKNLIGKTDFDLPWKKQATQIRAIDIQVMESGKEYITEELSTLADGAQAVFLSRKTPLYNRKTQSIDGIIGISLDITQLKETQQQLVEAKERAEAANKAKTEFLENIRHDIRTPLAGINGIAFMMQAQTQDPALKAYADILQNSCSTFLALVDDILESV</sequence>
<evidence type="ECO:0000256" key="2">
    <source>
        <dbReference type="ARBA" id="ARBA00012438"/>
    </source>
</evidence>
<keyword evidence="4" id="KW-0418">Kinase</keyword>
<comment type="caution">
    <text evidence="8">The sequence shown here is derived from an EMBL/GenBank/DDBJ whole genome shotgun (WGS) entry which is preliminary data.</text>
</comment>